<protein>
    <submittedName>
        <fullName evidence="1">Uncharacterized protein</fullName>
    </submittedName>
</protein>
<proteinExistence type="predicted"/>
<evidence type="ECO:0000313" key="1">
    <source>
        <dbReference type="EMBL" id="KKL79788.1"/>
    </source>
</evidence>
<sequence>MEVIWTGLLRLLPGGKYTEWCWGHELFRDLVDGTLYRRCQGKEQPHLTVGTFKLRKMNRRECAEFKDWQEKR</sequence>
<name>A0A0F9F0A0_9ZZZZ</name>
<gene>
    <name evidence="1" type="ORF">LCGC14_2011360</name>
</gene>
<dbReference type="AlphaFoldDB" id="A0A0F9F0A0"/>
<accession>A0A0F9F0A0</accession>
<dbReference type="EMBL" id="LAZR01023065">
    <property type="protein sequence ID" value="KKL79788.1"/>
    <property type="molecule type" value="Genomic_DNA"/>
</dbReference>
<organism evidence="1">
    <name type="scientific">marine sediment metagenome</name>
    <dbReference type="NCBI Taxonomy" id="412755"/>
    <lineage>
        <taxon>unclassified sequences</taxon>
        <taxon>metagenomes</taxon>
        <taxon>ecological metagenomes</taxon>
    </lineage>
</organism>
<reference evidence="1" key="1">
    <citation type="journal article" date="2015" name="Nature">
        <title>Complex archaea that bridge the gap between prokaryotes and eukaryotes.</title>
        <authorList>
            <person name="Spang A."/>
            <person name="Saw J.H."/>
            <person name="Jorgensen S.L."/>
            <person name="Zaremba-Niedzwiedzka K."/>
            <person name="Martijn J."/>
            <person name="Lind A.E."/>
            <person name="van Eijk R."/>
            <person name="Schleper C."/>
            <person name="Guy L."/>
            <person name="Ettema T.J."/>
        </authorList>
    </citation>
    <scope>NUCLEOTIDE SEQUENCE</scope>
</reference>
<comment type="caution">
    <text evidence="1">The sequence shown here is derived from an EMBL/GenBank/DDBJ whole genome shotgun (WGS) entry which is preliminary data.</text>
</comment>